<protein>
    <submittedName>
        <fullName evidence="1">Glycerol-3-phosphatase</fullName>
    </submittedName>
</protein>
<dbReference type="Pfam" id="PF00702">
    <property type="entry name" value="Hydrolase"/>
    <property type="match status" value="1"/>
</dbReference>
<dbReference type="InterPro" id="IPR023198">
    <property type="entry name" value="PGP-like_dom2"/>
</dbReference>
<dbReference type="OrthoDB" id="9800058at2"/>
<reference evidence="1 2" key="1">
    <citation type="submission" date="2018-02" db="EMBL/GenBank/DDBJ databases">
        <title>The draft genome of Phyllobacterium myrsinacearum DSM5892.</title>
        <authorList>
            <person name="Li L."/>
            <person name="Liu L."/>
            <person name="Zhang X."/>
            <person name="Wang T."/>
        </authorList>
    </citation>
    <scope>NUCLEOTIDE SEQUENCE [LARGE SCALE GENOMIC DNA]</scope>
    <source>
        <strain evidence="1 2">DSM 5892</strain>
    </source>
</reference>
<evidence type="ECO:0000313" key="1">
    <source>
        <dbReference type="EMBL" id="PRD58876.1"/>
    </source>
</evidence>
<dbReference type="InterPro" id="IPR051806">
    <property type="entry name" value="HAD-like_SPP"/>
</dbReference>
<dbReference type="Proteomes" id="UP000238563">
    <property type="component" value="Unassembled WGS sequence"/>
</dbReference>
<dbReference type="GO" id="GO:0050308">
    <property type="term" value="F:sugar-phosphatase activity"/>
    <property type="evidence" value="ECO:0007669"/>
    <property type="project" value="TreeGrafter"/>
</dbReference>
<dbReference type="PANTHER" id="PTHR43481:SF4">
    <property type="entry name" value="GLYCEROL-1-PHOSPHATE PHOSPHOHYDROLASE 1-RELATED"/>
    <property type="match status" value="1"/>
</dbReference>
<organism evidence="1 2">
    <name type="scientific">Phyllobacterium myrsinacearum</name>
    <dbReference type="NCBI Taxonomy" id="28101"/>
    <lineage>
        <taxon>Bacteria</taxon>
        <taxon>Pseudomonadati</taxon>
        <taxon>Pseudomonadota</taxon>
        <taxon>Alphaproteobacteria</taxon>
        <taxon>Hyphomicrobiales</taxon>
        <taxon>Phyllobacteriaceae</taxon>
        <taxon>Phyllobacterium</taxon>
    </lineage>
</organism>
<dbReference type="Gene3D" id="3.40.50.1000">
    <property type="entry name" value="HAD superfamily/HAD-like"/>
    <property type="match status" value="1"/>
</dbReference>
<accession>A0A2S9JZW5</accession>
<dbReference type="AlphaFoldDB" id="A0A2S9JZW5"/>
<dbReference type="SUPFAM" id="SSF56784">
    <property type="entry name" value="HAD-like"/>
    <property type="match status" value="1"/>
</dbReference>
<evidence type="ECO:0000313" key="2">
    <source>
        <dbReference type="Proteomes" id="UP000238563"/>
    </source>
</evidence>
<name>A0A2S9JZW5_9HYPH</name>
<dbReference type="PANTHER" id="PTHR43481">
    <property type="entry name" value="FRUCTOSE-1-PHOSPHATE PHOSPHATASE"/>
    <property type="match status" value="1"/>
</dbReference>
<comment type="caution">
    <text evidence="1">The sequence shown here is derived from an EMBL/GenBank/DDBJ whole genome shotgun (WGS) entry which is preliminary data.</text>
</comment>
<dbReference type="InterPro" id="IPR036412">
    <property type="entry name" value="HAD-like_sf"/>
</dbReference>
<sequence length="204" mass="21346">MDGTILNSLASAERIWGNWARRKGLDVETFLPTMHGVRGVDTIRRLALPGVDPETEAAEIEREEIDDVEGIVAIDGAVAFLNALPPQSWAIVTSAPLALALRRLEAAGIPVPRTMVTAEDVSIGKPNPECYLLGAEKLGVDIADCLVFEDAPAGIQAGEAAGAEVIVVTATQVHAIATAHPAIASYDAIAAHVGKDGKISIVSR</sequence>
<keyword evidence="2" id="KW-1185">Reference proteome</keyword>
<dbReference type="InterPro" id="IPR023214">
    <property type="entry name" value="HAD_sf"/>
</dbReference>
<proteinExistence type="predicted"/>
<dbReference type="Gene3D" id="1.10.150.240">
    <property type="entry name" value="Putative phosphatase, domain 2"/>
    <property type="match status" value="1"/>
</dbReference>
<gene>
    <name evidence="1" type="ORF">C5750_03710</name>
</gene>
<dbReference type="NCBIfam" id="TIGR01509">
    <property type="entry name" value="HAD-SF-IA-v3"/>
    <property type="match status" value="1"/>
</dbReference>
<dbReference type="InterPro" id="IPR006439">
    <property type="entry name" value="HAD-SF_hydro_IA"/>
</dbReference>
<dbReference type="EMBL" id="PVBT01000001">
    <property type="protein sequence ID" value="PRD58876.1"/>
    <property type="molecule type" value="Genomic_DNA"/>
</dbReference>